<evidence type="ECO:0000256" key="9">
    <source>
        <dbReference type="ARBA" id="ARBA00050687"/>
    </source>
</evidence>
<dbReference type="SMART" id="SM00851">
    <property type="entry name" value="MGS"/>
    <property type="match status" value="1"/>
</dbReference>
<dbReference type="GO" id="GO:0005829">
    <property type="term" value="C:cytosol"/>
    <property type="evidence" value="ECO:0007669"/>
    <property type="project" value="TreeGrafter"/>
</dbReference>
<feature type="domain" description="MGS-like" evidence="10">
    <location>
        <begin position="1"/>
        <end position="149"/>
    </location>
</feature>
<keyword evidence="5" id="KW-0658">Purine biosynthesis</keyword>
<dbReference type="GO" id="GO:0006189">
    <property type="term" value="P:'de novo' IMP biosynthetic process"/>
    <property type="evidence" value="ECO:0007669"/>
    <property type="project" value="UniProtKB-UniPathway"/>
</dbReference>
<dbReference type="InterPro" id="IPR011607">
    <property type="entry name" value="MGS-like_dom"/>
</dbReference>
<dbReference type="AlphaFoldDB" id="A0A484H7D2"/>
<dbReference type="FunFam" id="3.40.140.20:FF:000001">
    <property type="entry name" value="Bifunctional purine biosynthesis protein PurH"/>
    <property type="match status" value="1"/>
</dbReference>
<dbReference type="EC" id="3.5.4.10" evidence="11"/>
<keyword evidence="7" id="KW-0511">Multifunctional enzyme</keyword>
<dbReference type="HAMAP" id="MF_00139">
    <property type="entry name" value="PurH"/>
    <property type="match status" value="1"/>
</dbReference>
<comment type="pathway">
    <text evidence="1">Purine metabolism; IMP biosynthesis via de novo pathway; IMP from 5-formamido-1-(5-phospho-D-ribosyl)imidazole-4-carboxamide: step 1/1.</text>
</comment>
<proteinExistence type="inferred from homology"/>
<dbReference type="PIRSF" id="PIRSF000414">
    <property type="entry name" value="AICARFT_IMPCHas"/>
    <property type="match status" value="1"/>
</dbReference>
<dbReference type="UniPathway" id="UPA00074">
    <property type="reaction ID" value="UER00133"/>
</dbReference>
<dbReference type="InterPro" id="IPR036914">
    <property type="entry name" value="MGS-like_dom_sf"/>
</dbReference>
<protein>
    <submittedName>
        <fullName evidence="11">IMP cyclohydrolase / Phosphoribosylaminoimidazolecarboxamide formyltransferase</fullName>
        <ecNumber evidence="11">2.1.2.3</ecNumber>
        <ecNumber evidence="11">3.5.4.10</ecNumber>
    </submittedName>
</protein>
<evidence type="ECO:0000256" key="7">
    <source>
        <dbReference type="ARBA" id="ARBA00023268"/>
    </source>
</evidence>
<sequence length="527" mass="56332">MSDFTLIRRALISVSDKTGIIAFARFLVERGIEILSTGGSATVLRGAGLAVTEVAEYTAFPEIFGGRVKTLHPRIHGGLLGKRDDDDHAVAMVTHGIEPIDLLVVNLYPFKQAVAHGADFATCVETIDIGGAALIRAAAKNHVWVTVLVDPADYPTAMEAIDRYDGATSASLRRRLATVAYARIAAYDATIAAWFAHQIGEIFPQQLNIAATLQQTLRYGENPHQQAAFYVGDSAAPSLATTTQVQGKELSYNNLCDTDAALELAAAFYLPVAVIVKHSNPCGCAIGENLEEAYLQALSCDPFSAFGGIVAVNRPLDAAVAAAIMKTFVEVVVAPDATTEARALFAKKKNLRLLLTGTMPDPRGAGMLLRSVAGGFLLQTRDTGRIQRADLKVVSQRPPSEQEWEDLLFGWVVCKHVKSNAVVFVRDRTMIGVGAGQTSRVDSVRVAVWKAAEVARATGQGELAAIRGSVVASDAFFPFPDGLIAAYQAGATAVIQPGGSVRDAEVIKASDDRDMAMVFTGIRHFRH</sequence>
<name>A0A484H7D2_9ZZZZ</name>
<evidence type="ECO:0000256" key="1">
    <source>
        <dbReference type="ARBA" id="ARBA00004844"/>
    </source>
</evidence>
<dbReference type="Gene3D" id="3.40.140.20">
    <property type="match status" value="2"/>
</dbReference>
<evidence type="ECO:0000256" key="2">
    <source>
        <dbReference type="ARBA" id="ARBA00004954"/>
    </source>
</evidence>
<dbReference type="EC" id="2.1.2.3" evidence="11"/>
<comment type="catalytic activity">
    <reaction evidence="9">
        <text>IMP + H2O = 5-formamido-1-(5-phospho-D-ribosyl)imidazole-4-carboxamide</text>
        <dbReference type="Rhea" id="RHEA:18445"/>
        <dbReference type="ChEBI" id="CHEBI:15377"/>
        <dbReference type="ChEBI" id="CHEBI:58053"/>
        <dbReference type="ChEBI" id="CHEBI:58467"/>
        <dbReference type="EC" id="3.5.4.10"/>
    </reaction>
</comment>
<dbReference type="NCBIfam" id="TIGR00355">
    <property type="entry name" value="purH"/>
    <property type="match status" value="1"/>
</dbReference>
<dbReference type="EMBL" id="LR026963">
    <property type="protein sequence ID" value="VBB69431.1"/>
    <property type="molecule type" value="Genomic_DNA"/>
</dbReference>
<comment type="pathway">
    <text evidence="2">Purine metabolism; IMP biosynthesis via de novo pathway; 5-formamido-1-(5-phospho-D-ribosyl)imidazole-4-carboxamide from 5-amino-1-(5-phospho-D-ribosyl)imidazole-4-carboxamide (10-formyl THF route): step 1/1.</text>
</comment>
<dbReference type="GO" id="GO:0003937">
    <property type="term" value="F:IMP cyclohydrolase activity"/>
    <property type="evidence" value="ECO:0007669"/>
    <property type="project" value="UniProtKB-EC"/>
</dbReference>
<dbReference type="NCBIfam" id="NF002049">
    <property type="entry name" value="PRK00881.1"/>
    <property type="match status" value="1"/>
</dbReference>
<dbReference type="InterPro" id="IPR016193">
    <property type="entry name" value="Cytidine_deaminase-like"/>
</dbReference>
<dbReference type="Pfam" id="PF02142">
    <property type="entry name" value="MGS"/>
    <property type="match status" value="1"/>
</dbReference>
<evidence type="ECO:0000256" key="6">
    <source>
        <dbReference type="ARBA" id="ARBA00022801"/>
    </source>
</evidence>
<comment type="similarity">
    <text evidence="3">Belongs to the PurH family.</text>
</comment>
<dbReference type="PANTHER" id="PTHR11692">
    <property type="entry name" value="BIFUNCTIONAL PURINE BIOSYNTHESIS PROTEIN PURH"/>
    <property type="match status" value="1"/>
</dbReference>
<dbReference type="SUPFAM" id="SSF52335">
    <property type="entry name" value="Methylglyoxal synthase-like"/>
    <property type="match status" value="1"/>
</dbReference>
<keyword evidence="6 11" id="KW-0378">Hydrolase</keyword>
<dbReference type="SUPFAM" id="SSF53927">
    <property type="entry name" value="Cytidine deaminase-like"/>
    <property type="match status" value="1"/>
</dbReference>
<dbReference type="PANTHER" id="PTHR11692:SF0">
    <property type="entry name" value="BIFUNCTIONAL PURINE BIOSYNTHESIS PROTEIN ATIC"/>
    <property type="match status" value="1"/>
</dbReference>
<evidence type="ECO:0000256" key="3">
    <source>
        <dbReference type="ARBA" id="ARBA00007667"/>
    </source>
</evidence>
<dbReference type="FunFam" id="3.40.50.1380:FF:000001">
    <property type="entry name" value="Bifunctional purine biosynthesis protein PurH"/>
    <property type="match status" value="1"/>
</dbReference>
<evidence type="ECO:0000313" key="11">
    <source>
        <dbReference type="EMBL" id="VBB69431.1"/>
    </source>
</evidence>
<dbReference type="Gene3D" id="3.40.50.1380">
    <property type="entry name" value="Methylglyoxal synthase-like domain"/>
    <property type="match status" value="1"/>
</dbReference>
<reference evidence="11" key="1">
    <citation type="submission" date="2018-10" db="EMBL/GenBank/DDBJ databases">
        <authorList>
            <person name="Gruber-Vodicka H."/>
            <person name="Jaeckle O."/>
        </authorList>
    </citation>
    <scope>NUCLEOTIDE SEQUENCE</scope>
</reference>
<comment type="catalytic activity">
    <reaction evidence="8">
        <text>(6R)-10-formyltetrahydrofolate + 5-amino-1-(5-phospho-beta-D-ribosyl)imidazole-4-carboxamide = 5-formamido-1-(5-phospho-D-ribosyl)imidazole-4-carboxamide + (6S)-5,6,7,8-tetrahydrofolate</text>
        <dbReference type="Rhea" id="RHEA:22192"/>
        <dbReference type="ChEBI" id="CHEBI:57453"/>
        <dbReference type="ChEBI" id="CHEBI:58467"/>
        <dbReference type="ChEBI" id="CHEBI:58475"/>
        <dbReference type="ChEBI" id="CHEBI:195366"/>
        <dbReference type="EC" id="2.1.2.3"/>
    </reaction>
</comment>
<organism evidence="11">
    <name type="scientific">invertebrate metagenome</name>
    <dbReference type="NCBI Taxonomy" id="1711999"/>
    <lineage>
        <taxon>unclassified sequences</taxon>
        <taxon>metagenomes</taxon>
        <taxon>organismal metagenomes</taxon>
    </lineage>
</organism>
<dbReference type="CDD" id="cd01421">
    <property type="entry name" value="IMPCH"/>
    <property type="match status" value="1"/>
</dbReference>
<evidence type="ECO:0000256" key="8">
    <source>
        <dbReference type="ARBA" id="ARBA00050488"/>
    </source>
</evidence>
<evidence type="ECO:0000256" key="4">
    <source>
        <dbReference type="ARBA" id="ARBA00022679"/>
    </source>
</evidence>
<keyword evidence="4 11" id="KW-0808">Transferase</keyword>
<evidence type="ECO:0000256" key="5">
    <source>
        <dbReference type="ARBA" id="ARBA00022755"/>
    </source>
</evidence>
<accession>A0A484H7D2</accession>
<gene>
    <name evidence="11" type="ORF">RIEGSTA812A_PEG_904</name>
</gene>
<dbReference type="SMART" id="SM00798">
    <property type="entry name" value="AICARFT_IMPCHas"/>
    <property type="match status" value="1"/>
</dbReference>
<dbReference type="InterPro" id="IPR002695">
    <property type="entry name" value="PurH-like"/>
</dbReference>
<dbReference type="Pfam" id="PF01808">
    <property type="entry name" value="AICARFT_IMPCHas"/>
    <property type="match status" value="1"/>
</dbReference>
<dbReference type="PROSITE" id="PS51855">
    <property type="entry name" value="MGS"/>
    <property type="match status" value="1"/>
</dbReference>
<dbReference type="InterPro" id="IPR024051">
    <property type="entry name" value="AICAR_Tfase_dup_dom_sf"/>
</dbReference>
<evidence type="ECO:0000259" key="10">
    <source>
        <dbReference type="PROSITE" id="PS51855"/>
    </source>
</evidence>
<dbReference type="GO" id="GO:0004643">
    <property type="term" value="F:phosphoribosylaminoimidazolecarboxamide formyltransferase activity"/>
    <property type="evidence" value="ECO:0007669"/>
    <property type="project" value="UniProtKB-EC"/>
</dbReference>